<name>A0ABY2B989_9ACTN</name>
<evidence type="ECO:0000313" key="2">
    <source>
        <dbReference type="Proteomes" id="UP000295818"/>
    </source>
</evidence>
<dbReference type="Proteomes" id="UP000295818">
    <property type="component" value="Unassembled WGS sequence"/>
</dbReference>
<keyword evidence="2" id="KW-1185">Reference proteome</keyword>
<protein>
    <recommendedName>
        <fullName evidence="3">MMPL family protein</fullName>
    </recommendedName>
</protein>
<evidence type="ECO:0008006" key="3">
    <source>
        <dbReference type="Google" id="ProtNLM"/>
    </source>
</evidence>
<reference evidence="1 2" key="1">
    <citation type="journal article" date="2015" name="Stand. Genomic Sci.">
        <title>Genomic Encyclopedia of Bacterial and Archaeal Type Strains, Phase III: the genomes of soil and plant-associated and newly described type strains.</title>
        <authorList>
            <person name="Whitman W.B."/>
            <person name="Woyke T."/>
            <person name="Klenk H.P."/>
            <person name="Zhou Y."/>
            <person name="Lilburn T.G."/>
            <person name="Beck B.J."/>
            <person name="De Vos P."/>
            <person name="Vandamme P."/>
            <person name="Eisen J.A."/>
            <person name="Garrity G."/>
            <person name="Hugenholtz P."/>
            <person name="Kyrpides N.C."/>
        </authorList>
    </citation>
    <scope>NUCLEOTIDE SEQUENCE [LARGE SCALE GENOMIC DNA]</scope>
    <source>
        <strain evidence="1 2">VKM Ac-2538</strain>
    </source>
</reference>
<organism evidence="1 2">
    <name type="scientific">Kribbella orskensis</name>
    <dbReference type="NCBI Taxonomy" id="2512216"/>
    <lineage>
        <taxon>Bacteria</taxon>
        <taxon>Bacillati</taxon>
        <taxon>Actinomycetota</taxon>
        <taxon>Actinomycetes</taxon>
        <taxon>Propionibacteriales</taxon>
        <taxon>Kribbellaceae</taxon>
        <taxon>Kribbella</taxon>
    </lineage>
</organism>
<comment type="caution">
    <text evidence="1">The sequence shown here is derived from an EMBL/GenBank/DDBJ whole genome shotgun (WGS) entry which is preliminary data.</text>
</comment>
<sequence length="61" mass="6421">MRAGPVLTLLVVLVILSGLMMAPVILSALMMAPVILSALMMVPVKVTVEATGQCSERRARA</sequence>
<evidence type="ECO:0000313" key="1">
    <source>
        <dbReference type="EMBL" id="TCO10078.1"/>
    </source>
</evidence>
<proteinExistence type="predicted"/>
<dbReference type="EMBL" id="SLWM01000037">
    <property type="protein sequence ID" value="TCO10078.1"/>
    <property type="molecule type" value="Genomic_DNA"/>
</dbReference>
<accession>A0ABY2B989</accession>
<gene>
    <name evidence="1" type="ORF">EV644_13746</name>
</gene>